<evidence type="ECO:0000313" key="14">
    <source>
        <dbReference type="Proteomes" id="UP000011958"/>
    </source>
</evidence>
<comment type="similarity">
    <text evidence="2">Belongs to the nucleoporin GLFG family.</text>
</comment>
<dbReference type="STRING" id="1069680.M7NS72"/>
<feature type="compositionally biased region" description="Polar residues" evidence="11">
    <location>
        <begin position="714"/>
        <end position="723"/>
    </location>
</feature>
<feature type="region of interest" description="Disordered" evidence="11">
    <location>
        <begin position="330"/>
        <end position="369"/>
    </location>
</feature>
<dbReference type="Proteomes" id="UP000011958">
    <property type="component" value="Unassembled WGS sequence"/>
</dbReference>
<dbReference type="SUPFAM" id="SSF82215">
    <property type="entry name" value="C-terminal autoproteolytic domain of nucleoporin nup98"/>
    <property type="match status" value="1"/>
</dbReference>
<evidence type="ECO:0000259" key="12">
    <source>
        <dbReference type="PROSITE" id="PS51434"/>
    </source>
</evidence>
<evidence type="ECO:0000256" key="4">
    <source>
        <dbReference type="ARBA" id="ARBA00022737"/>
    </source>
</evidence>
<dbReference type="eggNOG" id="KOG0845">
    <property type="taxonomic scope" value="Eukaryota"/>
</dbReference>
<dbReference type="InterPro" id="IPR021967">
    <property type="entry name" value="Nup98_C"/>
</dbReference>
<gene>
    <name evidence="13" type="ORF">PNEG_01724</name>
</gene>
<dbReference type="InterPro" id="IPR036903">
    <property type="entry name" value="Nup98_auto-Pept-S59_dom_sf"/>
</dbReference>
<dbReference type="InterPro" id="IPR007230">
    <property type="entry name" value="Nup98_auto-Pept-S59_dom"/>
</dbReference>
<dbReference type="GO" id="GO:0044614">
    <property type="term" value="C:nuclear pore cytoplasmic filaments"/>
    <property type="evidence" value="ECO:0007669"/>
    <property type="project" value="TreeGrafter"/>
</dbReference>
<dbReference type="PROSITE" id="PS51434">
    <property type="entry name" value="NUP_C"/>
    <property type="match status" value="1"/>
</dbReference>
<comment type="caution">
    <text evidence="13">The sequence shown here is derived from an EMBL/GenBank/DDBJ whole genome shotgun (WGS) entry which is preliminary data.</text>
</comment>
<evidence type="ECO:0000256" key="10">
    <source>
        <dbReference type="ARBA" id="ARBA00023242"/>
    </source>
</evidence>
<dbReference type="EMBL" id="AFWA02000008">
    <property type="protein sequence ID" value="EMR09966.1"/>
    <property type="molecule type" value="Genomic_DNA"/>
</dbReference>
<dbReference type="GO" id="GO:0008139">
    <property type="term" value="F:nuclear localization sequence binding"/>
    <property type="evidence" value="ECO:0007669"/>
    <property type="project" value="TreeGrafter"/>
</dbReference>
<dbReference type="OMA" id="PMGKGLN"/>
<evidence type="ECO:0000313" key="13">
    <source>
        <dbReference type="EMBL" id="EMR09966.1"/>
    </source>
</evidence>
<dbReference type="Pfam" id="PF13634">
    <property type="entry name" value="Nucleoporin_FG"/>
    <property type="match status" value="2"/>
</dbReference>
<dbReference type="GO" id="GO:0006405">
    <property type="term" value="P:RNA export from nucleus"/>
    <property type="evidence" value="ECO:0007669"/>
    <property type="project" value="TreeGrafter"/>
</dbReference>
<dbReference type="GO" id="GO:0034398">
    <property type="term" value="P:telomere tethering at nuclear periphery"/>
    <property type="evidence" value="ECO:0007669"/>
    <property type="project" value="TreeGrafter"/>
</dbReference>
<dbReference type="InterPro" id="IPR037665">
    <property type="entry name" value="Nucleoporin_S59-like"/>
</dbReference>
<dbReference type="Gene3D" id="1.10.10.2360">
    <property type="match status" value="1"/>
</dbReference>
<evidence type="ECO:0000256" key="1">
    <source>
        <dbReference type="ARBA" id="ARBA00004567"/>
    </source>
</evidence>
<keyword evidence="9" id="KW-0906">Nuclear pore complex</keyword>
<feature type="region of interest" description="Disordered" evidence="11">
    <location>
        <begin position="1"/>
        <end position="34"/>
    </location>
</feature>
<feature type="compositionally biased region" description="Low complexity" evidence="11">
    <location>
        <begin position="14"/>
        <end position="31"/>
    </location>
</feature>
<dbReference type="GO" id="GO:0003723">
    <property type="term" value="F:RNA binding"/>
    <property type="evidence" value="ECO:0007669"/>
    <property type="project" value="TreeGrafter"/>
</dbReference>
<evidence type="ECO:0000256" key="7">
    <source>
        <dbReference type="ARBA" id="ARBA00022927"/>
    </source>
</evidence>
<protein>
    <recommendedName>
        <fullName evidence="12">Peptidase S59 domain-containing protein</fullName>
    </recommendedName>
</protein>
<keyword evidence="14" id="KW-1185">Reference proteome</keyword>
<dbReference type="GO" id="GO:0000973">
    <property type="term" value="P:post-transcriptional tethering of RNA polymerase II gene DNA at nuclear periphery"/>
    <property type="evidence" value="ECO:0007669"/>
    <property type="project" value="TreeGrafter"/>
</dbReference>
<evidence type="ECO:0000256" key="9">
    <source>
        <dbReference type="ARBA" id="ARBA00023132"/>
    </source>
</evidence>
<dbReference type="GO" id="GO:0017056">
    <property type="term" value="F:structural constituent of nuclear pore"/>
    <property type="evidence" value="ECO:0007669"/>
    <property type="project" value="InterPro"/>
</dbReference>
<dbReference type="PANTHER" id="PTHR23198:SF6">
    <property type="entry name" value="NUCLEAR PORE COMPLEX PROTEIN NUP98-NUP96"/>
    <property type="match status" value="1"/>
</dbReference>
<comment type="subcellular location">
    <subcellularLocation>
        <location evidence="1">Nucleus</location>
        <location evidence="1">Nuclear pore complex</location>
    </subcellularLocation>
</comment>
<feature type="compositionally biased region" description="Polar residues" evidence="11">
    <location>
        <begin position="1"/>
        <end position="13"/>
    </location>
</feature>
<feature type="region of interest" description="Disordered" evidence="11">
    <location>
        <begin position="918"/>
        <end position="939"/>
    </location>
</feature>
<dbReference type="FunFam" id="1.10.10.2360:FF:000001">
    <property type="entry name" value="Nuclear pore complex protein Nup98-Nup96"/>
    <property type="match status" value="1"/>
</dbReference>
<feature type="compositionally biased region" description="Low complexity" evidence="11">
    <location>
        <begin position="343"/>
        <end position="369"/>
    </location>
</feature>
<accession>M7NS72</accession>
<dbReference type="SMR" id="M7NS72"/>
<dbReference type="FunFam" id="3.30.1610.10:FF:000003">
    <property type="entry name" value="Nucleoporin SONB, putative"/>
    <property type="match status" value="1"/>
</dbReference>
<feature type="compositionally biased region" description="Basic and acidic residues" evidence="11">
    <location>
        <begin position="922"/>
        <end position="939"/>
    </location>
</feature>
<evidence type="ECO:0000256" key="11">
    <source>
        <dbReference type="SAM" id="MobiDB-lite"/>
    </source>
</evidence>
<feature type="compositionally biased region" description="Polar residues" evidence="11">
    <location>
        <begin position="416"/>
        <end position="435"/>
    </location>
</feature>
<dbReference type="PANTHER" id="PTHR23198">
    <property type="entry name" value="NUCLEOPORIN"/>
    <property type="match status" value="1"/>
</dbReference>
<evidence type="ECO:0000256" key="2">
    <source>
        <dbReference type="ARBA" id="ARBA00008926"/>
    </source>
</evidence>
<keyword evidence="5" id="KW-0068">Autocatalytic cleavage</keyword>
<evidence type="ECO:0000256" key="8">
    <source>
        <dbReference type="ARBA" id="ARBA00023010"/>
    </source>
</evidence>
<keyword evidence="10" id="KW-0539">Nucleus</keyword>
<dbReference type="HOGENOM" id="CLU_002330_0_0_1"/>
<dbReference type="Pfam" id="PF12110">
    <property type="entry name" value="Nup96"/>
    <property type="match status" value="1"/>
</dbReference>
<keyword evidence="6" id="KW-0509">mRNA transport</keyword>
<feature type="region of interest" description="Disordered" evidence="11">
    <location>
        <begin position="707"/>
        <end position="760"/>
    </location>
</feature>
<dbReference type="RefSeq" id="XP_007873688.1">
    <property type="nucleotide sequence ID" value="XM_007875497.1"/>
</dbReference>
<dbReference type="GO" id="GO:0051028">
    <property type="term" value="P:mRNA transport"/>
    <property type="evidence" value="ECO:0007669"/>
    <property type="project" value="UniProtKB-KW"/>
</dbReference>
<dbReference type="Gene3D" id="1.25.40.690">
    <property type="match status" value="1"/>
</dbReference>
<dbReference type="VEuPathDB" id="FungiDB:PNEG_01724"/>
<organism evidence="13 14">
    <name type="scientific">Pneumocystis murina (strain B123)</name>
    <name type="common">Mouse pneumocystis pneumonia agent</name>
    <name type="synonym">Pneumocystis carinii f. sp. muris</name>
    <dbReference type="NCBI Taxonomy" id="1069680"/>
    <lineage>
        <taxon>Eukaryota</taxon>
        <taxon>Fungi</taxon>
        <taxon>Dikarya</taxon>
        <taxon>Ascomycota</taxon>
        <taxon>Taphrinomycotina</taxon>
        <taxon>Pneumocystomycetes</taxon>
        <taxon>Pneumocystaceae</taxon>
        <taxon>Pneumocystis</taxon>
    </lineage>
</organism>
<reference evidence="14" key="1">
    <citation type="journal article" date="2016" name="Nat. Commun.">
        <title>Genome analysis of three Pneumocystis species reveals adaptation mechanisms to life exclusively in mammalian hosts.</title>
        <authorList>
            <person name="Ma L."/>
            <person name="Chen Z."/>
            <person name="Huang D.W."/>
            <person name="Kutty G."/>
            <person name="Ishihara M."/>
            <person name="Wang H."/>
            <person name="Abouelleil A."/>
            <person name="Bishop L."/>
            <person name="Davey E."/>
            <person name="Deng R."/>
            <person name="Deng X."/>
            <person name="Fan L."/>
            <person name="Fantoni G."/>
            <person name="Fitzgerald M."/>
            <person name="Gogineni E."/>
            <person name="Goldberg J.M."/>
            <person name="Handley G."/>
            <person name="Hu X."/>
            <person name="Huber C."/>
            <person name="Jiao X."/>
            <person name="Jones K."/>
            <person name="Levin J.Z."/>
            <person name="Liu Y."/>
            <person name="Macdonald P."/>
            <person name="Melnikov A."/>
            <person name="Raley C."/>
            <person name="Sassi M."/>
            <person name="Sherman B.T."/>
            <person name="Song X."/>
            <person name="Sykes S."/>
            <person name="Tran B."/>
            <person name="Walsh L."/>
            <person name="Xia Y."/>
            <person name="Yang J."/>
            <person name="Young S."/>
            <person name="Zeng Q."/>
            <person name="Zheng X."/>
            <person name="Stephens R."/>
            <person name="Nusbaum C."/>
            <person name="Birren B.W."/>
            <person name="Azadi P."/>
            <person name="Lempicki R.A."/>
            <person name="Cuomo C.A."/>
            <person name="Kovacs J.A."/>
        </authorList>
    </citation>
    <scope>NUCLEOTIDE SEQUENCE [LARGE SCALE GENOMIC DNA]</scope>
    <source>
        <strain evidence="14">B123</strain>
    </source>
</reference>
<dbReference type="Gene3D" id="3.30.1610.10">
    <property type="entry name" value="Peptidase S59, nucleoporin"/>
    <property type="match status" value="1"/>
</dbReference>
<dbReference type="InterPro" id="IPR025574">
    <property type="entry name" value="Nucleoporin_FG_rpt"/>
</dbReference>
<feature type="compositionally biased region" description="Polar residues" evidence="11">
    <location>
        <begin position="741"/>
        <end position="755"/>
    </location>
</feature>
<keyword evidence="8" id="KW-0811">Translocation</keyword>
<evidence type="ECO:0000256" key="5">
    <source>
        <dbReference type="ARBA" id="ARBA00022813"/>
    </source>
</evidence>
<keyword evidence="4" id="KW-0677">Repeat</keyword>
<keyword evidence="7" id="KW-0653">Protein transport</keyword>
<name>M7NS72_PNEMU</name>
<dbReference type="GeneID" id="19895418"/>
<feature type="compositionally biased region" description="Low complexity" evidence="11">
    <location>
        <begin position="397"/>
        <end position="415"/>
    </location>
</feature>
<proteinExistence type="inferred from homology"/>
<sequence length="1821" mass="203751">MFGQNTNNTFSRFGQQNLGTQGSQQTSTGSGTLFGSGTGVFGGSGFGQGTTFGSGNSVFGQGTQLSSTSNFSFGGSKDTTGFNTQTTNEFNSQAVSTPSRGGIFGQNSTPTGFGNTYGSNTFTGNSLNSRIPTQGTSNPPYQVTQEKETSTGGMQYFQSITCMPAYQAASFEELRLQDYTQNRRFGQQQGLFGSFSSGQTTGNIFGSGNQTYTSQPFGLSSGINMFSNTQNISSPFGQTQQNQSKPFGFGTSNTFDTTKNQTTGVFSFGNSGNSTQSAFGSSSLFRTGFNNTQNEDNKTTTFGTANMGFGQNTTNTFGSGFGTNNTGTNIFGSNQQQSTSTPFGQTSTTQNTNSFTFGGNTNTTNNPSTGGMLFGNQVQQPSTSFGQSLTQNTSSFNFGTPNTTNTTTNSVGFSFGQQDNQQNKPALSFSSNLFGQNNQNQNQNKPTFSFGNNAGFGQSTVGTGLFGTNNTNTNSSTGLFGSNTTPASNTNTSFFGNQQSSGNLFGAKPVTNTGTSLFGNNPTLQSNTNAGGGLFGNTSGQSLFKNNNQQLGNSLLGNTQQQQQPLLHASIDKNPFGNNPLFQSSSISFPTNSPGPIATPLVTNLQKKKPAMLPHFKLTPGSSSSGKFQDIKGVSFSNINSPTIISATSHSLHLFDNLNDETMLNANAFSPRSNIKKLVINRKTSQTNILTGGADLGSFEKNLLKDTDCDKQNNKSSTKQSNGMVERVPDQESPTLIAAKHQNNTKTDATSNVLHDSTEEDKRESNSLFYWTSPSISKLLDYTTDELKHVSNFKVGRKGFGQISFQSPVDLTTFEALEDIPGTIIIFDEKVCTVYPDESLKPPLGCGINVPAIITLERCWPFSKEKREPITDPNHSRFQQHLDRLKRMKETEFIDYIADTGAWIFKVNHFSRWGLLEDDDSSSEKKDQDELPKSQEIKDQYTNAPFYQKTLSSNKELKSLTKQTYVEQKKGKLEQHCELSTNNESFQENMDLNKKYADLKNKFAFQHPTSKIPGSFILENSSEIMNYTIENNTEVDISRDETESCDYLSFDDTDNYSNLQTINDIVDTSSIDLKNKESELYFEDDSKGITSSKKRDNSDDESLEILSLSSKLPFLQDIKTWPDLLNLSIERFNLLHAPQTRTKKYRDPSSLQFDSPFDNFEPVEKYELQDLDRDLYDVQQTLHLPVHTSKSNSVTTIIPGKFHWGLNNILIIPLNNKNAQPKILLKKIDNQESILDNTQLALEMQLKHTNIQIDEYGCPEANPNSTLTSKLFIPFFDNYEANILQLCGILFDKIDVYSHNLQSESQKAQILRMQRKQNLSDWLKDIVATNVENDLYKSVDPSSKMFLLLTGYQIEECCLEALKSRNFFLASLIPLIGGDELIREDCKKQIADWKDSNCLPSIGKYYRAIYELMSGNTETSQGSGMKDSEEYAPDIHISEELDWKRAFGLKLWYELTDEMPIEVAVLSYQRAFNESSTVSSPEITYSKNTNNSDTQEFDILYHLLLLFSKDDYPLENIIDSLTLNFPLNFKIPWLLYIILSRTYNIRHFQDYTSFSSKKLQENKTTIRGNQLTLNFASQLESSGLWHWAIFVLQHLQYAHIRERAIREILARNIADYYNNKKNDLDTFLMQNLKIPKIWILESCALYSRYMNYYQSEEKYLLDAKLWNEAHKTLLTFIAPQAVIYSQHDVLYAFLQRFQNTSVITDWKIGGQIYLDYIELLKFNEKSKSLSFIKNNDFEITQTQKDLVLRLLQTLPIMDAKIFEQSVAIKIMSSFSASFILSNNIMVNEHSRILQMNLTEDEYFNKIKQLSLEYYRCINTAL</sequence>
<keyword evidence="3" id="KW-0813">Transport</keyword>
<evidence type="ECO:0000256" key="3">
    <source>
        <dbReference type="ARBA" id="ARBA00022448"/>
    </source>
</evidence>
<dbReference type="Pfam" id="PF04096">
    <property type="entry name" value="Nucleoporin2"/>
    <property type="match status" value="1"/>
</dbReference>
<feature type="domain" description="Peptidase S59" evidence="12">
    <location>
        <begin position="767"/>
        <end position="910"/>
    </location>
</feature>
<evidence type="ECO:0000256" key="6">
    <source>
        <dbReference type="ARBA" id="ARBA00022816"/>
    </source>
</evidence>
<dbReference type="GO" id="GO:0006606">
    <property type="term" value="P:protein import into nucleus"/>
    <property type="evidence" value="ECO:0007669"/>
    <property type="project" value="TreeGrafter"/>
</dbReference>
<feature type="region of interest" description="Disordered" evidence="11">
    <location>
        <begin position="397"/>
        <end position="447"/>
    </location>
</feature>
<dbReference type="OrthoDB" id="3797628at2759"/>